<protein>
    <submittedName>
        <fullName evidence="11">BZIP transcription factor 18</fullName>
    </submittedName>
</protein>
<evidence type="ECO:0000256" key="7">
    <source>
        <dbReference type="ARBA" id="ARBA00023242"/>
    </source>
</evidence>
<dbReference type="AlphaFoldDB" id="A0A0S1RSP5"/>
<dbReference type="Gene3D" id="1.20.5.170">
    <property type="match status" value="1"/>
</dbReference>
<name>A0A0S1RSP5_CAMSI</name>
<organism evidence="11">
    <name type="scientific">Camellia sinensis</name>
    <name type="common">Tea plant</name>
    <name type="synonym">Thea sinensis</name>
    <dbReference type="NCBI Taxonomy" id="4442"/>
    <lineage>
        <taxon>Eukaryota</taxon>
        <taxon>Viridiplantae</taxon>
        <taxon>Streptophyta</taxon>
        <taxon>Embryophyta</taxon>
        <taxon>Tracheophyta</taxon>
        <taxon>Spermatophyta</taxon>
        <taxon>Magnoliopsida</taxon>
        <taxon>eudicotyledons</taxon>
        <taxon>Gunneridae</taxon>
        <taxon>Pentapetalae</taxon>
        <taxon>asterids</taxon>
        <taxon>Ericales</taxon>
        <taxon>Theaceae</taxon>
        <taxon>Camellia</taxon>
    </lineage>
</organism>
<evidence type="ECO:0000259" key="10">
    <source>
        <dbReference type="PROSITE" id="PS50217"/>
    </source>
</evidence>
<proteinExistence type="evidence at transcript level"/>
<feature type="domain" description="BZIP" evidence="10">
    <location>
        <begin position="142"/>
        <end position="184"/>
    </location>
</feature>
<feature type="transmembrane region" description="Helical" evidence="9">
    <location>
        <begin position="218"/>
        <end position="242"/>
    </location>
</feature>
<dbReference type="EMBL" id="KR906066">
    <property type="protein sequence ID" value="ALL97705.1"/>
    <property type="molecule type" value="mRNA"/>
</dbReference>
<keyword evidence="5" id="KW-0238">DNA-binding</keyword>
<evidence type="ECO:0000256" key="6">
    <source>
        <dbReference type="ARBA" id="ARBA00023163"/>
    </source>
</evidence>
<feature type="region of interest" description="Disordered" evidence="8">
    <location>
        <begin position="99"/>
        <end position="155"/>
    </location>
</feature>
<dbReference type="PANTHER" id="PTHR47416:SF8">
    <property type="entry name" value="BASIC-LEUCINE ZIPPER TRANSCRIPTION FACTOR E-RELATED"/>
    <property type="match status" value="1"/>
</dbReference>
<dbReference type="PROSITE" id="PS00036">
    <property type="entry name" value="BZIP_BASIC"/>
    <property type="match status" value="1"/>
</dbReference>
<comment type="similarity">
    <text evidence="3">Belongs to the bZIP family.</text>
</comment>
<evidence type="ECO:0000256" key="5">
    <source>
        <dbReference type="ARBA" id="ARBA00023125"/>
    </source>
</evidence>
<dbReference type="PROSITE" id="PS50217">
    <property type="entry name" value="BZIP"/>
    <property type="match status" value="1"/>
</dbReference>
<dbReference type="GO" id="GO:0003700">
    <property type="term" value="F:DNA-binding transcription factor activity"/>
    <property type="evidence" value="ECO:0007669"/>
    <property type="project" value="InterPro"/>
</dbReference>
<evidence type="ECO:0000256" key="2">
    <source>
        <dbReference type="ARBA" id="ARBA00004389"/>
    </source>
</evidence>
<keyword evidence="9" id="KW-0472">Membrane</keyword>
<sequence>MGESGTPENGIAVGQIDWEHMLDNIVPEDLNLFDPSLILSDMSDSPPDSLCLSIGEIEQMLMMENDNEVQFSNDFLSEFLLDSPLQSDHSAEVVDLHLNTSSSSSPEEHEARHKVDDLPHNNINNIINSNNNNNGDANDDTVSKKRQRQLKNRDAAVRSRERKKMYVKDLEIKSRYLEGECRRLGRLLQCCFAENEALRLSLQNAKAFDASMTKQESAVLLLESLLLGSLLWFLGIVCLLILPRSLQLSLEAVSPQNVDKKSRVSQAPRRPESKLLRLKVFQSFMVCKRCKASRSRMKPSLLILEV</sequence>
<reference evidence="11" key="1">
    <citation type="submission" date="2015-05" db="EMBL/GenBank/DDBJ databases">
        <title>Molecular cloning and expression analysis of bZIP transcription factor genes from tea plant.</title>
        <authorList>
            <person name="Cao H.L."/>
            <person name="Yue C."/>
            <person name="Wang L."/>
            <person name="Hao X.Y."/>
            <person name="Wang X.C."/>
            <person name="Yang Y.J."/>
        </authorList>
    </citation>
    <scope>NUCLEOTIDE SEQUENCE</scope>
</reference>
<dbReference type="GO" id="GO:0005789">
    <property type="term" value="C:endoplasmic reticulum membrane"/>
    <property type="evidence" value="ECO:0007669"/>
    <property type="project" value="UniProtKB-SubCell"/>
</dbReference>
<keyword evidence="9" id="KW-0812">Transmembrane</keyword>
<keyword evidence="4" id="KW-0805">Transcription regulation</keyword>
<gene>
    <name evidence="11" type="primary">bZIP18</name>
</gene>
<comment type="subcellular location">
    <subcellularLocation>
        <location evidence="2">Endoplasmic reticulum membrane</location>
        <topology evidence="2">Single-pass membrane protein</topology>
    </subcellularLocation>
    <subcellularLocation>
        <location evidence="1">Nucleus</location>
    </subcellularLocation>
</comment>
<dbReference type="GO" id="GO:0005634">
    <property type="term" value="C:nucleus"/>
    <property type="evidence" value="ECO:0007669"/>
    <property type="project" value="UniProtKB-SubCell"/>
</dbReference>
<dbReference type="GO" id="GO:0003677">
    <property type="term" value="F:DNA binding"/>
    <property type="evidence" value="ECO:0007669"/>
    <property type="project" value="UniProtKB-KW"/>
</dbReference>
<evidence type="ECO:0000256" key="9">
    <source>
        <dbReference type="SAM" id="Phobius"/>
    </source>
</evidence>
<dbReference type="SUPFAM" id="SSF57959">
    <property type="entry name" value="Leucine zipper domain"/>
    <property type="match status" value="1"/>
</dbReference>
<feature type="compositionally biased region" description="Low complexity" evidence="8">
    <location>
        <begin position="121"/>
        <end position="134"/>
    </location>
</feature>
<evidence type="ECO:0000256" key="1">
    <source>
        <dbReference type="ARBA" id="ARBA00004123"/>
    </source>
</evidence>
<dbReference type="InterPro" id="IPR046347">
    <property type="entry name" value="bZIP_sf"/>
</dbReference>
<evidence type="ECO:0000256" key="3">
    <source>
        <dbReference type="ARBA" id="ARBA00007163"/>
    </source>
</evidence>
<dbReference type="PANTHER" id="PTHR47416">
    <property type="entry name" value="BASIC-LEUCINE ZIPPER TRANSCRIPTION FACTOR F-RELATED"/>
    <property type="match status" value="1"/>
</dbReference>
<evidence type="ECO:0000256" key="8">
    <source>
        <dbReference type="SAM" id="MobiDB-lite"/>
    </source>
</evidence>
<keyword evidence="9" id="KW-1133">Transmembrane helix</keyword>
<feature type="compositionally biased region" description="Basic and acidic residues" evidence="8">
    <location>
        <begin position="106"/>
        <end position="119"/>
    </location>
</feature>
<evidence type="ECO:0000313" key="11">
    <source>
        <dbReference type="EMBL" id="ALL97705.1"/>
    </source>
</evidence>
<dbReference type="Pfam" id="PF00170">
    <property type="entry name" value="bZIP_1"/>
    <property type="match status" value="1"/>
</dbReference>
<accession>A0A0S1RSP5</accession>
<keyword evidence="7" id="KW-0539">Nucleus</keyword>
<dbReference type="CDD" id="cd14704">
    <property type="entry name" value="bZIP_HY5-like"/>
    <property type="match status" value="1"/>
</dbReference>
<dbReference type="SMART" id="SM00338">
    <property type="entry name" value="BRLZ"/>
    <property type="match status" value="1"/>
</dbReference>
<dbReference type="InterPro" id="IPR004827">
    <property type="entry name" value="bZIP"/>
</dbReference>
<keyword evidence="6" id="KW-0804">Transcription</keyword>
<evidence type="ECO:0000256" key="4">
    <source>
        <dbReference type="ARBA" id="ARBA00023015"/>
    </source>
</evidence>